<feature type="domain" description="Ppx/GppA phosphatase C-terminal" evidence="3">
    <location>
        <begin position="334"/>
        <end position="491"/>
    </location>
</feature>
<dbReference type="Pfam" id="PF21447">
    <property type="entry name" value="Ppx-GppA_III"/>
    <property type="match status" value="1"/>
</dbReference>
<dbReference type="InterPro" id="IPR003695">
    <property type="entry name" value="Ppx_GppA_N"/>
</dbReference>
<dbReference type="GO" id="GO:0016462">
    <property type="term" value="F:pyrophosphatase activity"/>
    <property type="evidence" value="ECO:0007669"/>
    <property type="project" value="TreeGrafter"/>
</dbReference>
<dbReference type="InterPro" id="IPR050273">
    <property type="entry name" value="GppA/Ppx_hydrolase"/>
</dbReference>
<dbReference type="PANTHER" id="PTHR30005">
    <property type="entry name" value="EXOPOLYPHOSPHATASE"/>
    <property type="match status" value="1"/>
</dbReference>
<dbReference type="Gene3D" id="3.30.420.40">
    <property type="match status" value="1"/>
</dbReference>
<accession>A0A8E1RKM5</accession>
<dbReference type="AlphaFoldDB" id="A0A8E1RKM5"/>
<name>A0A8E1RKM5_LENKE</name>
<evidence type="ECO:0000313" key="4">
    <source>
        <dbReference type="EMBL" id="KRM52645.1"/>
    </source>
</evidence>
<dbReference type="PANTHER" id="PTHR30005:SF0">
    <property type="entry name" value="RETROGRADE REGULATION PROTEIN 2"/>
    <property type="match status" value="1"/>
</dbReference>
<dbReference type="InterPro" id="IPR043129">
    <property type="entry name" value="ATPase_NBD"/>
</dbReference>
<dbReference type="Pfam" id="PF02541">
    <property type="entry name" value="Ppx-GppA"/>
    <property type="match status" value="1"/>
</dbReference>
<protein>
    <submittedName>
        <fullName evidence="4">Exopolyphosphatase</fullName>
    </submittedName>
</protein>
<organism evidence="4 5">
    <name type="scientific">Lentilactobacillus kefiri DSM 20587 = JCM 5818</name>
    <dbReference type="NCBI Taxonomy" id="1423764"/>
    <lineage>
        <taxon>Bacteria</taxon>
        <taxon>Bacillati</taxon>
        <taxon>Bacillota</taxon>
        <taxon>Bacilli</taxon>
        <taxon>Lactobacillales</taxon>
        <taxon>Lactobacillaceae</taxon>
        <taxon>Lentilactobacillus</taxon>
    </lineage>
</organism>
<dbReference type="Gene3D" id="1.10.3210.10">
    <property type="entry name" value="Hypothetical protein af1432"/>
    <property type="match status" value="1"/>
</dbReference>
<dbReference type="Gene3D" id="3.30.420.150">
    <property type="entry name" value="Exopolyphosphatase. Domain 2"/>
    <property type="match status" value="1"/>
</dbReference>
<comment type="caution">
    <text evidence="4">The sequence shown here is derived from an EMBL/GenBank/DDBJ whole genome shotgun (WGS) entry which is preliminary data.</text>
</comment>
<evidence type="ECO:0000259" key="3">
    <source>
        <dbReference type="Pfam" id="PF21447"/>
    </source>
</evidence>
<dbReference type="SUPFAM" id="SSF53067">
    <property type="entry name" value="Actin-like ATPase domain"/>
    <property type="match status" value="2"/>
</dbReference>
<sequence>MRIHTEGEEMAAKYYGVMMVNVQGLELLIVNLKNLKPLEHVKKDINLGDDVYQDQPVKYESVNKVSEALTGFVQILNDYGVDNYKLFGSSALHQAINSDFIADQLFLHTGLNIEWLSSSEETFYRNQNITTELRKDGVDDKQTVFLVGITSGNTAITEFNDGKFIGSTSFALGPIKIAEDLQSLRETAPNSIGLLNDYIDSKLNDFYIGNPASVVSNKVPTKIILLGSLPMQRLVENYNHSEVGETITAARFDDMVDDLVDASDQYLIERLQVEPDYIPLVLPELLLTRRILRLTNAVEIGFSDSGVVDGLVNQEALERGYSKLDFTSEIVRLALNLSEHYDVEPVHRDLVTKFCLHLFDQLKPLHQLGRHERLLLEIASILHDSGNYIGIHEHYLHSEYIILHSEIIGLSKDDIRVIAAIARYHSSTTPNEDLIHFQHISADSRRLIAKLAAILRLADALDDDRQQKIKKISVSIKETKVVITVFSNANLAYENWIFNTKSHFFTEAYGYNAVLKQRGVKAK</sequence>
<evidence type="ECO:0000259" key="2">
    <source>
        <dbReference type="Pfam" id="PF02541"/>
    </source>
</evidence>
<feature type="domain" description="Ppx/GppA phosphatase N-terminal" evidence="2">
    <location>
        <begin position="35"/>
        <end position="316"/>
    </location>
</feature>
<evidence type="ECO:0000256" key="1">
    <source>
        <dbReference type="ARBA" id="ARBA00007125"/>
    </source>
</evidence>
<dbReference type="SUPFAM" id="SSF109604">
    <property type="entry name" value="HD-domain/PDEase-like"/>
    <property type="match status" value="1"/>
</dbReference>
<dbReference type="Proteomes" id="UP000051164">
    <property type="component" value="Unassembled WGS sequence"/>
</dbReference>
<dbReference type="EMBL" id="AYYV01000031">
    <property type="protein sequence ID" value="KRM52645.1"/>
    <property type="molecule type" value="Genomic_DNA"/>
</dbReference>
<reference evidence="4 5" key="1">
    <citation type="journal article" date="2015" name="Genome Announc.">
        <title>Expanding the biotechnology potential of lactobacilli through comparative genomics of 213 strains and associated genera.</title>
        <authorList>
            <person name="Sun Z."/>
            <person name="Harris H.M."/>
            <person name="McCann A."/>
            <person name="Guo C."/>
            <person name="Argimon S."/>
            <person name="Zhang W."/>
            <person name="Yang X."/>
            <person name="Jeffery I.B."/>
            <person name="Cooney J.C."/>
            <person name="Kagawa T.F."/>
            <person name="Liu W."/>
            <person name="Song Y."/>
            <person name="Salvetti E."/>
            <person name="Wrobel A."/>
            <person name="Rasinkangas P."/>
            <person name="Parkhill J."/>
            <person name="Rea M.C."/>
            <person name="O'Sullivan O."/>
            <person name="Ritari J."/>
            <person name="Douillard F.P."/>
            <person name="Paul Ross R."/>
            <person name="Yang R."/>
            <person name="Briner A.E."/>
            <person name="Felis G.E."/>
            <person name="de Vos W.M."/>
            <person name="Barrangou R."/>
            <person name="Klaenhammer T.R."/>
            <person name="Caufield P.W."/>
            <person name="Cui Y."/>
            <person name="Zhang H."/>
            <person name="O'Toole P.W."/>
        </authorList>
    </citation>
    <scope>NUCLEOTIDE SEQUENCE [LARGE SCALE GENOMIC DNA]</scope>
    <source>
        <strain evidence="4 5">DSM 20587</strain>
    </source>
</reference>
<dbReference type="InterPro" id="IPR048950">
    <property type="entry name" value="Ppx_GppA_C"/>
</dbReference>
<comment type="similarity">
    <text evidence="1">Belongs to the GppA/Ppx family.</text>
</comment>
<gene>
    <name evidence="4" type="ORF">FC95_GL001096</name>
</gene>
<evidence type="ECO:0000313" key="5">
    <source>
        <dbReference type="Proteomes" id="UP000051164"/>
    </source>
</evidence>
<proteinExistence type="inferred from homology"/>